<comment type="caution">
    <text evidence="1">The sequence shown here is derived from an EMBL/GenBank/DDBJ whole genome shotgun (WGS) entry which is preliminary data.</text>
</comment>
<evidence type="ECO:0000313" key="1">
    <source>
        <dbReference type="EMBL" id="KUL29722.1"/>
    </source>
</evidence>
<proteinExistence type="predicted"/>
<organism evidence="1 2">
    <name type="scientific">Actinoplanes awajinensis subsp. mycoplanecinus</name>
    <dbReference type="NCBI Taxonomy" id="135947"/>
    <lineage>
        <taxon>Bacteria</taxon>
        <taxon>Bacillati</taxon>
        <taxon>Actinomycetota</taxon>
        <taxon>Actinomycetes</taxon>
        <taxon>Micromonosporales</taxon>
        <taxon>Micromonosporaceae</taxon>
        <taxon>Actinoplanes</taxon>
    </lineage>
</organism>
<name>A0A117MQ71_9ACTN</name>
<sequence length="342" mass="37926">MAWLWPHTVGGARFEARRAVANLTHGLRRSSPASFSGEPTADEVLVFLEAAHNFEKAVNDMLREIATEARRRGATWAEIGERVGGRGKTAAQKRFGSGLDEMSQLLLTVEGTSLNLAMSILLDALPEGVPRPLSQEDWDAAPPEVAVPHAVRNMPSALEHLNSAIEGSSIDVKALHAGLEALRRSANILLSPEALTAVESCLPIDREPWRDENPTTYFVHAACLAFSSFVCFSKFVKSAEMGLGEKEREDHYVMGLIYLQEAITATVRPECVAVMNSLDERASEGGHAVYRKKFPDIDPSYLQSGIEAYWRGDRKELERLDQLVREQMRRGNRRSEGSKRDE</sequence>
<reference evidence="1 2" key="1">
    <citation type="submission" date="2015-10" db="EMBL/GenBank/DDBJ databases">
        <authorList>
            <person name="Gilbert D.G."/>
        </authorList>
    </citation>
    <scope>NUCLEOTIDE SEQUENCE [LARGE SCALE GENOMIC DNA]</scope>
    <source>
        <strain evidence="1 2">NRRL B-16712</strain>
    </source>
</reference>
<dbReference type="Proteomes" id="UP000053244">
    <property type="component" value="Unassembled WGS sequence"/>
</dbReference>
<dbReference type="EMBL" id="LLZH01000276">
    <property type="protein sequence ID" value="KUL29722.1"/>
    <property type="molecule type" value="Genomic_DNA"/>
</dbReference>
<keyword evidence="2" id="KW-1185">Reference proteome</keyword>
<dbReference type="AlphaFoldDB" id="A0A117MQ71"/>
<gene>
    <name evidence="1" type="ORF">ADL15_26820</name>
</gene>
<evidence type="ECO:0000313" key="2">
    <source>
        <dbReference type="Proteomes" id="UP000053244"/>
    </source>
</evidence>
<protein>
    <submittedName>
        <fullName evidence="1">Uncharacterized protein</fullName>
    </submittedName>
</protein>
<accession>A0A117MQ71</accession>